<feature type="signal peptide" evidence="1">
    <location>
        <begin position="1"/>
        <end position="22"/>
    </location>
</feature>
<protein>
    <submittedName>
        <fullName evidence="2">Uncharacterized protein</fullName>
    </submittedName>
</protein>
<accession>A0A3P5Y5G8</accession>
<organism evidence="2">
    <name type="scientific">Brassica campestris</name>
    <name type="common">Field mustard</name>
    <dbReference type="NCBI Taxonomy" id="3711"/>
    <lineage>
        <taxon>Eukaryota</taxon>
        <taxon>Viridiplantae</taxon>
        <taxon>Streptophyta</taxon>
        <taxon>Embryophyta</taxon>
        <taxon>Tracheophyta</taxon>
        <taxon>Spermatophyta</taxon>
        <taxon>Magnoliopsida</taxon>
        <taxon>eudicotyledons</taxon>
        <taxon>Gunneridae</taxon>
        <taxon>Pentapetalae</taxon>
        <taxon>rosids</taxon>
        <taxon>malvids</taxon>
        <taxon>Brassicales</taxon>
        <taxon>Brassicaceae</taxon>
        <taxon>Brassiceae</taxon>
        <taxon>Brassica</taxon>
    </lineage>
</organism>
<keyword evidence="1" id="KW-0732">Signal</keyword>
<dbReference type="EMBL" id="LR031568">
    <property type="protein sequence ID" value="VDC62747.1"/>
    <property type="molecule type" value="Genomic_DNA"/>
</dbReference>
<reference evidence="2" key="1">
    <citation type="submission" date="2018-11" db="EMBL/GenBank/DDBJ databases">
        <authorList>
            <consortium name="Genoscope - CEA"/>
            <person name="William W."/>
        </authorList>
    </citation>
    <scope>NUCLEOTIDE SEQUENCE</scope>
</reference>
<evidence type="ECO:0000313" key="2">
    <source>
        <dbReference type="EMBL" id="VDC62747.1"/>
    </source>
</evidence>
<name>A0A3P5Y5G8_BRACM</name>
<feature type="chain" id="PRO_5018264855" evidence="1">
    <location>
        <begin position="23"/>
        <end position="67"/>
    </location>
</feature>
<sequence length="67" mass="7861">MVIDTRRLICWNMLIRIRLLSTCTLLSIKSSSPLKGTQGPRHMGRYFKMQMECSTQLNLRYKTQGVR</sequence>
<dbReference type="AlphaFoldDB" id="A0A3P5Y5G8"/>
<evidence type="ECO:0000256" key="1">
    <source>
        <dbReference type="SAM" id="SignalP"/>
    </source>
</evidence>
<proteinExistence type="predicted"/>
<gene>
    <name evidence="2" type="ORF">BRAA09T40358Z</name>
</gene>